<evidence type="ECO:0000313" key="3">
    <source>
        <dbReference type="Proteomes" id="UP000249066"/>
    </source>
</evidence>
<comment type="caution">
    <text evidence="1">The sequence shown here is derived from an EMBL/GenBank/DDBJ whole genome shotgun (WGS) entry which is preliminary data.</text>
</comment>
<name>A0A2W4ZXN1_9SPHN</name>
<protein>
    <submittedName>
        <fullName evidence="1">Alcohol dehydrogenase</fullName>
    </submittedName>
</protein>
<evidence type="ECO:0000313" key="2">
    <source>
        <dbReference type="EMBL" id="PZO89770.1"/>
    </source>
</evidence>
<dbReference type="InterPro" id="IPR011032">
    <property type="entry name" value="GroES-like_sf"/>
</dbReference>
<dbReference type="EMBL" id="QFNN01000047">
    <property type="protein sequence ID" value="PZO89770.1"/>
    <property type="molecule type" value="Genomic_DNA"/>
</dbReference>
<sequence length="32" mass="3630">DPMITHVLSLDDINKGFDLMHKGESIRSVVVY</sequence>
<dbReference type="EMBL" id="QFNN01000151">
    <property type="protein sequence ID" value="PZO87074.1"/>
    <property type="molecule type" value="Genomic_DNA"/>
</dbReference>
<dbReference type="Gene3D" id="3.90.180.10">
    <property type="entry name" value="Medium-chain alcohol dehydrogenases, catalytic domain"/>
    <property type="match status" value="1"/>
</dbReference>
<gene>
    <name evidence="2" type="ORF">DI623_09155</name>
    <name evidence="1" type="ORF">DI623_15440</name>
</gene>
<reference evidence="1 3" key="1">
    <citation type="submission" date="2017-08" db="EMBL/GenBank/DDBJ databases">
        <title>Infants hospitalized years apart are colonized by the same room-sourced microbial strains.</title>
        <authorList>
            <person name="Brooks B."/>
            <person name="Olm M.R."/>
            <person name="Firek B.A."/>
            <person name="Baker R."/>
            <person name="Thomas B.C."/>
            <person name="Morowitz M.J."/>
            <person name="Banfield J.F."/>
        </authorList>
    </citation>
    <scope>NUCLEOTIDE SEQUENCE [LARGE SCALE GENOMIC DNA]</scope>
    <source>
        <strain evidence="1">S2_018_000_R2_101</strain>
    </source>
</reference>
<proteinExistence type="predicted"/>
<feature type="non-terminal residue" evidence="1">
    <location>
        <position position="1"/>
    </location>
</feature>
<organism evidence="1 3">
    <name type="scientific">Sphingomonas sanxanigenens</name>
    <dbReference type="NCBI Taxonomy" id="397260"/>
    <lineage>
        <taxon>Bacteria</taxon>
        <taxon>Pseudomonadati</taxon>
        <taxon>Pseudomonadota</taxon>
        <taxon>Alphaproteobacteria</taxon>
        <taxon>Sphingomonadales</taxon>
        <taxon>Sphingomonadaceae</taxon>
        <taxon>Sphingomonas</taxon>
    </lineage>
</organism>
<dbReference type="SUPFAM" id="SSF50129">
    <property type="entry name" value="GroES-like"/>
    <property type="match status" value="1"/>
</dbReference>
<dbReference type="Proteomes" id="UP000249066">
    <property type="component" value="Unassembled WGS sequence"/>
</dbReference>
<dbReference type="AlphaFoldDB" id="A0A2W4ZXN1"/>
<accession>A0A2W4ZXN1</accession>
<evidence type="ECO:0000313" key="1">
    <source>
        <dbReference type="EMBL" id="PZO87074.1"/>
    </source>
</evidence>